<dbReference type="SUPFAM" id="SSF81901">
    <property type="entry name" value="HCP-like"/>
    <property type="match status" value="1"/>
</dbReference>
<dbReference type="EMBL" id="JAQMHB010000001">
    <property type="protein sequence ID" value="MDS9992245.1"/>
    <property type="molecule type" value="Genomic_DNA"/>
</dbReference>
<dbReference type="InterPro" id="IPR011990">
    <property type="entry name" value="TPR-like_helical_dom_sf"/>
</dbReference>
<protein>
    <submittedName>
        <fullName evidence="1">Sel1 repeat family protein</fullName>
    </submittedName>
</protein>
<dbReference type="Gene3D" id="1.25.40.10">
    <property type="entry name" value="Tetratricopeptide repeat domain"/>
    <property type="match status" value="1"/>
</dbReference>
<dbReference type="RefSeq" id="WP_209230520.1">
    <property type="nucleotide sequence ID" value="NZ_JAGHXG010000008.1"/>
</dbReference>
<comment type="caution">
    <text evidence="1">The sequence shown here is derived from an EMBL/GenBank/DDBJ whole genome shotgun (WGS) entry which is preliminary data.</text>
</comment>
<reference evidence="1 2" key="1">
    <citation type="submission" date="2023-01" db="EMBL/GenBank/DDBJ databases">
        <title>Xanthomonas hawaiianensis sp. nov. isolated from Araceae family in Hawaii.</title>
        <authorList>
            <person name="Chunag S.-C."/>
            <person name="Dobhal S."/>
            <person name="Alvarez A."/>
            <person name="Arif M."/>
        </authorList>
    </citation>
    <scope>NUCLEOTIDE SEQUENCE [LARGE SCALE GENOMIC DNA]</scope>
    <source>
        <strain evidence="1 2">A2111</strain>
    </source>
</reference>
<organism evidence="1 2">
    <name type="scientific">Xanthomonas hawaiiensis</name>
    <dbReference type="NCBI Taxonomy" id="3003247"/>
    <lineage>
        <taxon>Bacteria</taxon>
        <taxon>Pseudomonadati</taxon>
        <taxon>Pseudomonadota</taxon>
        <taxon>Gammaproteobacteria</taxon>
        <taxon>Lysobacterales</taxon>
        <taxon>Lysobacteraceae</taxon>
        <taxon>Xanthomonas</taxon>
    </lineage>
</organism>
<dbReference type="Proteomes" id="UP001260534">
    <property type="component" value="Unassembled WGS sequence"/>
</dbReference>
<sequence>MAILTFTAMIDRKSTKTEDPIKTTLVKPSLNRPLKTSQQIPEIQFPEGNIMDIGPALKAKAESGDAKSALALYLKLSLCQNALHTQVSTDEIKAYAAAGISPERFAQNIENRISQCTGVSDKDLSSRGKWLEEAATRGDLQAKLLYASDPEAIVGDSTEMLRNPEKVIDYKKKAVRFLSEAASAGSPDGLIKMGDAYNDGILLPKDPVKAYAFYRATQMTTPSILSTTLSQMELELSPAQISEGKKEALYIYKNCCT</sequence>
<keyword evidence="2" id="KW-1185">Reference proteome</keyword>
<proteinExistence type="predicted"/>
<name>A0ABU2I272_9XANT</name>
<accession>A0ABU2I272</accession>
<evidence type="ECO:0000313" key="1">
    <source>
        <dbReference type="EMBL" id="MDS9992245.1"/>
    </source>
</evidence>
<evidence type="ECO:0000313" key="2">
    <source>
        <dbReference type="Proteomes" id="UP001260534"/>
    </source>
</evidence>
<gene>
    <name evidence="1" type="ORF">PNQ69_05650</name>
</gene>